<sequence>MKILLQAGIVGLGMIVGSAAFAQDWAANCGHEPKAPALNVSNVSNYNSSVEHYTAYDKAARAYYGCVAKAAHAKQAAISQKAAADMEPYKKVTTDVRTRITANLTKMQTELKAGGKKLGAKAKK</sequence>
<evidence type="ECO:0000313" key="3">
    <source>
        <dbReference type="EMBL" id="CAI3930536.1"/>
    </source>
</evidence>
<feature type="chain" id="PRO_5040746716" evidence="1">
    <location>
        <begin position="23"/>
        <end position="124"/>
    </location>
</feature>
<dbReference type="AlphaFoldDB" id="A0A9W4TM02"/>
<protein>
    <submittedName>
        <fullName evidence="3">Uncharacterized protein</fullName>
    </submittedName>
</protein>
<evidence type="ECO:0000313" key="4">
    <source>
        <dbReference type="Proteomes" id="UP001154255"/>
    </source>
</evidence>
<dbReference type="Proteomes" id="UP001154259">
    <property type="component" value="Unassembled WGS sequence"/>
</dbReference>
<reference evidence="3" key="1">
    <citation type="submission" date="2022-10" db="EMBL/GenBank/DDBJ databases">
        <authorList>
            <person name="Botero Cardona J."/>
        </authorList>
    </citation>
    <scope>NUCLEOTIDE SEQUENCE</scope>
    <source>
        <strain evidence="3">LMG 31819</strain>
        <strain evidence="2">R-53529</strain>
    </source>
</reference>
<comment type="caution">
    <text evidence="3">The sequence shown here is derived from an EMBL/GenBank/DDBJ whole genome shotgun (WGS) entry which is preliminary data.</text>
</comment>
<proteinExistence type="predicted"/>
<dbReference type="EMBL" id="CAMXCS010000001">
    <property type="protein sequence ID" value="CAI3930365.1"/>
    <property type="molecule type" value="Genomic_DNA"/>
</dbReference>
<organism evidence="3 4">
    <name type="scientific">Commensalibacter communis</name>
    <dbReference type="NCBI Taxonomy" id="2972786"/>
    <lineage>
        <taxon>Bacteria</taxon>
        <taxon>Pseudomonadati</taxon>
        <taxon>Pseudomonadota</taxon>
        <taxon>Alphaproteobacteria</taxon>
        <taxon>Acetobacterales</taxon>
        <taxon>Acetobacteraceae</taxon>
    </lineage>
</organism>
<evidence type="ECO:0000256" key="1">
    <source>
        <dbReference type="SAM" id="SignalP"/>
    </source>
</evidence>
<name>A0A9W4TM02_9PROT</name>
<gene>
    <name evidence="2" type="ORF">R53529_LOCUS487</name>
    <name evidence="3" type="ORF">R53530_LOCUS614</name>
</gene>
<dbReference type="EMBL" id="CAMXCM010000001">
    <property type="protein sequence ID" value="CAI3930536.1"/>
    <property type="molecule type" value="Genomic_DNA"/>
</dbReference>
<feature type="signal peptide" evidence="1">
    <location>
        <begin position="1"/>
        <end position="22"/>
    </location>
</feature>
<dbReference type="RefSeq" id="WP_271788932.1">
    <property type="nucleotide sequence ID" value="NZ_CAMXCM010000001.1"/>
</dbReference>
<evidence type="ECO:0000313" key="2">
    <source>
        <dbReference type="EMBL" id="CAI3930365.1"/>
    </source>
</evidence>
<evidence type="ECO:0000313" key="5">
    <source>
        <dbReference type="Proteomes" id="UP001154259"/>
    </source>
</evidence>
<keyword evidence="5" id="KW-1185">Reference proteome</keyword>
<keyword evidence="1" id="KW-0732">Signal</keyword>
<accession>A0A9W4TM02</accession>
<dbReference type="Proteomes" id="UP001154255">
    <property type="component" value="Unassembled WGS sequence"/>
</dbReference>